<evidence type="ECO:0000256" key="1">
    <source>
        <dbReference type="ARBA" id="ARBA00022837"/>
    </source>
</evidence>
<name>A0A1R2BWG1_9CILI</name>
<dbReference type="SUPFAM" id="SSF47473">
    <property type="entry name" value="EF-hand"/>
    <property type="match status" value="1"/>
</dbReference>
<evidence type="ECO:0000259" key="5">
    <source>
        <dbReference type="PROSITE" id="PS50222"/>
    </source>
</evidence>
<dbReference type="EMBL" id="MPUH01000402">
    <property type="protein sequence ID" value="OMJ80925.1"/>
    <property type="molecule type" value="Genomic_DNA"/>
</dbReference>
<dbReference type="PROSITE" id="PS50222">
    <property type="entry name" value="EF_HAND_2"/>
    <property type="match status" value="1"/>
</dbReference>
<sequence length="926" mass="107708">MSDRLHSTLSQFSMISNKKPSHLKNSLSDLPPLSSLHLPENKILKTRVFSELASIKLKTHKSSASISGKSLPPLELKDYSQSDQNSLLSTLGVMSNSSARNLPKDLSTLKDILSNTKTIDKLSLGNPATRKDTTELANWLDSMLKTALSENNENVENLFETAMIIYEVCFYEIVRQVSVQCVERGDLINRVWKAYLGILEKALKISKAVQEYQLNEFAKEKKSMKEVFIRRINDVEYENDELKEEIERLKRVVKSKEDEIESLVCKEVRINEKMQVIQKYYENCKRDFLYLQEDNRITKAKLLNSNIEFVENSKGVIEPRLMSITKIKRKTDSEINRLLRNDPLLSTQMISNDKSESLENSLSKYEEFTKSLMNRVDFEDKNEGTETEYFEKDTQTDMISNRRSKGDINNGLETEDLELIKLKVENISEFNEDIGESRSQTEEAEEENKLSSESYMNQVRNKIFQVNALLERMKTNIEDTAPSSQQKDILNNFYSAVTESINKMKSTKEETNEVPFTRSRRTKMLTFIHRESKSIKKPTLDMISTITQKVINTPAHKLKSIVFKKILMKMITNFYDAKLKKVLEGDKKQDLGQIVIEYYYKRYGMPKVVEGRYWQLCASCIKYKSIKRVYTFGRFLKLFNSVAFEEFSFYIDSVGFFKNIIYTENLEEAKITYDKCIEWFKGFLPGVMNQEDRLKIKVFIENYKQVDASGKGSVIDVDLLLDYGIDVMQMRKAEHMDFLNSIYEAGDLNQDGFLEFHEFQLVHRHISSESYSHKKSKEIFNKFSETFTGENDEAIKALSFENFHHLNEKFPIFTRERLGALLQIRGKNAYVSKESVYINELKRSSKIIERNIFEMRWRYMCELDSEKRDEMLSILDLVRNQISNLKKPQAVFIALRLMEQESKRACVTAAASMLLPQIGLAFSDDN</sequence>
<keyword evidence="1" id="KW-0106">Calcium</keyword>
<dbReference type="PROSITE" id="PS00018">
    <property type="entry name" value="EF_HAND_1"/>
    <property type="match status" value="1"/>
</dbReference>
<dbReference type="AlphaFoldDB" id="A0A1R2BWG1"/>
<dbReference type="Gene3D" id="1.10.238.10">
    <property type="entry name" value="EF-hand"/>
    <property type="match status" value="1"/>
</dbReference>
<dbReference type="PANTHER" id="PTHR34894:SF5">
    <property type="entry name" value="EF-HAND DOMAIN-CONTAINING PROTEIN"/>
    <property type="match status" value="1"/>
</dbReference>
<keyword evidence="7" id="KW-1185">Reference proteome</keyword>
<dbReference type="InterPro" id="IPR011992">
    <property type="entry name" value="EF-hand-dom_pair"/>
</dbReference>
<evidence type="ECO:0000256" key="2">
    <source>
        <dbReference type="ARBA" id="ARBA00023054"/>
    </source>
</evidence>
<feature type="domain" description="EF-hand" evidence="5">
    <location>
        <begin position="734"/>
        <end position="769"/>
    </location>
</feature>
<reference evidence="6 7" key="1">
    <citation type="submission" date="2016-11" db="EMBL/GenBank/DDBJ databases">
        <title>The macronuclear genome of Stentor coeruleus: a giant cell with tiny introns.</title>
        <authorList>
            <person name="Slabodnick M."/>
            <person name="Ruby J.G."/>
            <person name="Reiff S.B."/>
            <person name="Swart E.C."/>
            <person name="Gosai S."/>
            <person name="Prabakaran S."/>
            <person name="Witkowska E."/>
            <person name="Larue G.E."/>
            <person name="Fisher S."/>
            <person name="Freeman R.M."/>
            <person name="Gunawardena J."/>
            <person name="Chu W."/>
            <person name="Stover N.A."/>
            <person name="Gregory B.D."/>
            <person name="Nowacki M."/>
            <person name="Derisi J."/>
            <person name="Roy S.W."/>
            <person name="Marshall W.F."/>
            <person name="Sood P."/>
        </authorList>
    </citation>
    <scope>NUCLEOTIDE SEQUENCE [LARGE SCALE GENOMIC DNA]</scope>
    <source>
        <strain evidence="6">WM001</strain>
    </source>
</reference>
<dbReference type="InterPro" id="IPR002048">
    <property type="entry name" value="EF_hand_dom"/>
</dbReference>
<dbReference type="PANTHER" id="PTHR34894">
    <property type="entry name" value="SAM-DEPENDENT METHYLTRANSFERASE RSMI, CONSERVED SITE"/>
    <property type="match status" value="1"/>
</dbReference>
<evidence type="ECO:0000313" key="6">
    <source>
        <dbReference type="EMBL" id="OMJ80925.1"/>
    </source>
</evidence>
<dbReference type="InterPro" id="IPR019347">
    <property type="entry name" value="Axonemal_dynein_light_chain"/>
</dbReference>
<gene>
    <name evidence="6" type="ORF">SteCoe_18736</name>
</gene>
<comment type="caution">
    <text evidence="6">The sequence shown here is derived from an EMBL/GenBank/DDBJ whole genome shotgun (WGS) entry which is preliminary data.</text>
</comment>
<proteinExistence type="predicted"/>
<protein>
    <recommendedName>
        <fullName evidence="5">EF-hand domain-containing protein</fullName>
    </recommendedName>
</protein>
<feature type="region of interest" description="Disordered" evidence="4">
    <location>
        <begin position="433"/>
        <end position="453"/>
    </location>
</feature>
<dbReference type="GO" id="GO:0005509">
    <property type="term" value="F:calcium ion binding"/>
    <property type="evidence" value="ECO:0007669"/>
    <property type="project" value="InterPro"/>
</dbReference>
<accession>A0A1R2BWG1</accession>
<evidence type="ECO:0000313" key="7">
    <source>
        <dbReference type="Proteomes" id="UP000187209"/>
    </source>
</evidence>
<dbReference type="GO" id="GO:0005737">
    <property type="term" value="C:cytoplasm"/>
    <property type="evidence" value="ECO:0007669"/>
    <property type="project" value="UniProtKB-ARBA"/>
</dbReference>
<keyword evidence="2 3" id="KW-0175">Coiled coil</keyword>
<dbReference type="Pfam" id="PF10211">
    <property type="entry name" value="Ax_dynein_light"/>
    <property type="match status" value="1"/>
</dbReference>
<organism evidence="6 7">
    <name type="scientific">Stentor coeruleus</name>
    <dbReference type="NCBI Taxonomy" id="5963"/>
    <lineage>
        <taxon>Eukaryota</taxon>
        <taxon>Sar</taxon>
        <taxon>Alveolata</taxon>
        <taxon>Ciliophora</taxon>
        <taxon>Postciliodesmatophora</taxon>
        <taxon>Heterotrichea</taxon>
        <taxon>Heterotrichida</taxon>
        <taxon>Stentoridae</taxon>
        <taxon>Stentor</taxon>
    </lineage>
</organism>
<dbReference type="OrthoDB" id="299828at2759"/>
<dbReference type="InterPro" id="IPR018247">
    <property type="entry name" value="EF_Hand_1_Ca_BS"/>
</dbReference>
<feature type="coiled-coil region" evidence="3">
    <location>
        <begin position="225"/>
        <end position="266"/>
    </location>
</feature>
<dbReference type="Proteomes" id="UP000187209">
    <property type="component" value="Unassembled WGS sequence"/>
</dbReference>
<evidence type="ECO:0000256" key="4">
    <source>
        <dbReference type="SAM" id="MobiDB-lite"/>
    </source>
</evidence>
<evidence type="ECO:0000256" key="3">
    <source>
        <dbReference type="SAM" id="Coils"/>
    </source>
</evidence>